<sequence>VISMQWHEDFLEWFGFNVIYSYGPPESISAQDIVNISLAASNNEVSTIVDNLQSGTDFGARISSESGSIHVIFTNFPGAIPNTESYLDMITYNIQKLTNGISTYEFKQGEIFKLENKIIDIEIFDISFGDVSKCVGQAPGGII</sequence>
<organism evidence="1">
    <name type="scientific">marine sediment metagenome</name>
    <dbReference type="NCBI Taxonomy" id="412755"/>
    <lineage>
        <taxon>unclassified sequences</taxon>
        <taxon>metagenomes</taxon>
        <taxon>ecological metagenomes</taxon>
    </lineage>
</organism>
<proteinExistence type="predicted"/>
<dbReference type="SUPFAM" id="SSF53807">
    <property type="entry name" value="Helical backbone' metal receptor"/>
    <property type="match status" value="1"/>
</dbReference>
<name>X1AU66_9ZZZZ</name>
<feature type="non-terminal residue" evidence="1">
    <location>
        <position position="1"/>
    </location>
</feature>
<dbReference type="AlphaFoldDB" id="X1AU66"/>
<accession>X1AU66</accession>
<evidence type="ECO:0000313" key="1">
    <source>
        <dbReference type="EMBL" id="GAG86424.1"/>
    </source>
</evidence>
<reference evidence="1" key="1">
    <citation type="journal article" date="2014" name="Front. Microbiol.">
        <title>High frequency of phylogenetically diverse reductive dehalogenase-homologous genes in deep subseafloor sedimentary metagenomes.</title>
        <authorList>
            <person name="Kawai M."/>
            <person name="Futagami T."/>
            <person name="Toyoda A."/>
            <person name="Takaki Y."/>
            <person name="Nishi S."/>
            <person name="Hori S."/>
            <person name="Arai W."/>
            <person name="Tsubouchi T."/>
            <person name="Morono Y."/>
            <person name="Uchiyama I."/>
            <person name="Ito T."/>
            <person name="Fujiyama A."/>
            <person name="Inagaki F."/>
            <person name="Takami H."/>
        </authorList>
    </citation>
    <scope>NUCLEOTIDE SEQUENCE</scope>
    <source>
        <strain evidence="1">Expedition CK06-06</strain>
    </source>
</reference>
<protein>
    <submittedName>
        <fullName evidence="1">Uncharacterized protein</fullName>
    </submittedName>
</protein>
<comment type="caution">
    <text evidence="1">The sequence shown here is derived from an EMBL/GenBank/DDBJ whole genome shotgun (WGS) entry which is preliminary data.</text>
</comment>
<dbReference type="Gene3D" id="3.40.50.1980">
    <property type="entry name" value="Nitrogenase molybdenum iron protein domain"/>
    <property type="match status" value="1"/>
</dbReference>
<dbReference type="EMBL" id="BART01018139">
    <property type="protein sequence ID" value="GAG86424.1"/>
    <property type="molecule type" value="Genomic_DNA"/>
</dbReference>
<gene>
    <name evidence="1" type="ORF">S01H4_34300</name>
</gene>